<evidence type="ECO:0000313" key="1">
    <source>
        <dbReference type="EMBL" id="CAL1682855.1"/>
    </source>
</evidence>
<evidence type="ECO:0000313" key="2">
    <source>
        <dbReference type="Proteomes" id="UP001497644"/>
    </source>
</evidence>
<protein>
    <submittedName>
        <fullName evidence="1">Uncharacterized protein</fullName>
    </submittedName>
</protein>
<reference evidence="1" key="1">
    <citation type="submission" date="2024-04" db="EMBL/GenBank/DDBJ databases">
        <authorList>
            <consortium name="Molecular Ecology Group"/>
        </authorList>
    </citation>
    <scope>NUCLEOTIDE SEQUENCE</scope>
</reference>
<accession>A0AAV2NU08</accession>
<keyword evidence="2" id="KW-1185">Reference proteome</keyword>
<gene>
    <name evidence="1" type="ORF">LPLAT_LOCUS8710</name>
</gene>
<organism evidence="1 2">
    <name type="scientific">Lasius platythorax</name>
    <dbReference type="NCBI Taxonomy" id="488582"/>
    <lineage>
        <taxon>Eukaryota</taxon>
        <taxon>Metazoa</taxon>
        <taxon>Ecdysozoa</taxon>
        <taxon>Arthropoda</taxon>
        <taxon>Hexapoda</taxon>
        <taxon>Insecta</taxon>
        <taxon>Pterygota</taxon>
        <taxon>Neoptera</taxon>
        <taxon>Endopterygota</taxon>
        <taxon>Hymenoptera</taxon>
        <taxon>Apocrita</taxon>
        <taxon>Aculeata</taxon>
        <taxon>Formicoidea</taxon>
        <taxon>Formicidae</taxon>
        <taxon>Formicinae</taxon>
        <taxon>Lasius</taxon>
        <taxon>Lasius</taxon>
    </lineage>
</organism>
<dbReference type="AlphaFoldDB" id="A0AAV2NU08"/>
<dbReference type="EMBL" id="OZ034827">
    <property type="protein sequence ID" value="CAL1682855.1"/>
    <property type="molecule type" value="Genomic_DNA"/>
</dbReference>
<dbReference type="Proteomes" id="UP001497644">
    <property type="component" value="Chromosome 4"/>
</dbReference>
<sequence length="70" mass="7808">MQSDRWIRRCDFTAATLRAMADSGEPGPDEVEALHAKCARRRSIRYVLRPSKVESPRSPLLRTGAGVSSH</sequence>
<name>A0AAV2NU08_9HYME</name>
<proteinExistence type="predicted"/>